<reference evidence="1 2" key="1">
    <citation type="submission" date="2018-08" db="EMBL/GenBank/DDBJ databases">
        <title>Genome and evolution of the arbuscular mycorrhizal fungus Diversispora epigaea (formerly Glomus versiforme) and its bacterial endosymbionts.</title>
        <authorList>
            <person name="Sun X."/>
            <person name="Fei Z."/>
            <person name="Harrison M."/>
        </authorList>
    </citation>
    <scope>NUCLEOTIDE SEQUENCE [LARGE SCALE GENOMIC DNA]</scope>
    <source>
        <strain evidence="1 2">IT104</strain>
    </source>
</reference>
<name>A0A397I826_9GLOM</name>
<sequence length="74" mass="8612">MTKSIAFYDILLYYNFRDPVEGNNLYKSVIDSAEKNVFTVSAYFKNYERYGVPHKLDTSQIFIKYCTSVDSVSC</sequence>
<comment type="caution">
    <text evidence="1">The sequence shown here is derived from an EMBL/GenBank/DDBJ whole genome shotgun (WGS) entry which is preliminary data.</text>
</comment>
<dbReference type="EMBL" id="PQFF01000253">
    <property type="protein sequence ID" value="RHZ69936.1"/>
    <property type="molecule type" value="Genomic_DNA"/>
</dbReference>
<dbReference type="Proteomes" id="UP000266861">
    <property type="component" value="Unassembled WGS sequence"/>
</dbReference>
<proteinExistence type="predicted"/>
<protein>
    <submittedName>
        <fullName evidence="1">Uncharacterized protein</fullName>
    </submittedName>
</protein>
<evidence type="ECO:0000313" key="1">
    <source>
        <dbReference type="EMBL" id="RHZ69936.1"/>
    </source>
</evidence>
<dbReference type="AlphaFoldDB" id="A0A397I826"/>
<gene>
    <name evidence="1" type="ORF">Glove_276g7</name>
</gene>
<accession>A0A397I826</accession>
<organism evidence="1 2">
    <name type="scientific">Diversispora epigaea</name>
    <dbReference type="NCBI Taxonomy" id="1348612"/>
    <lineage>
        <taxon>Eukaryota</taxon>
        <taxon>Fungi</taxon>
        <taxon>Fungi incertae sedis</taxon>
        <taxon>Mucoromycota</taxon>
        <taxon>Glomeromycotina</taxon>
        <taxon>Glomeromycetes</taxon>
        <taxon>Diversisporales</taxon>
        <taxon>Diversisporaceae</taxon>
        <taxon>Diversispora</taxon>
    </lineage>
</organism>
<evidence type="ECO:0000313" key="2">
    <source>
        <dbReference type="Proteomes" id="UP000266861"/>
    </source>
</evidence>
<keyword evidence="2" id="KW-1185">Reference proteome</keyword>